<proteinExistence type="predicted"/>
<evidence type="ECO:0000313" key="1">
    <source>
        <dbReference type="EMBL" id="OJA13118.1"/>
    </source>
</evidence>
<gene>
    <name evidence="1" type="ORF">AZE42_08654</name>
</gene>
<dbReference type="EMBL" id="LVVM01004354">
    <property type="protein sequence ID" value="OJA13118.1"/>
    <property type="molecule type" value="Genomic_DNA"/>
</dbReference>
<name>A0A1J8PV46_9AGAM</name>
<protein>
    <submittedName>
        <fullName evidence="1">Uncharacterized protein</fullName>
    </submittedName>
</protein>
<dbReference type="AlphaFoldDB" id="A0A1J8PV46"/>
<keyword evidence="2" id="KW-1185">Reference proteome</keyword>
<sequence length="77" mass="8085">MGLSATHMSTMTLPALAITTDNADILSPPASSALLTPDYNFPCILPYSNRYALAFLPTSCLPGATSSCRIGAGQHRE</sequence>
<dbReference type="Proteomes" id="UP000183567">
    <property type="component" value="Unassembled WGS sequence"/>
</dbReference>
<reference evidence="1 2" key="1">
    <citation type="submission" date="2016-03" db="EMBL/GenBank/DDBJ databases">
        <title>Comparative genomics of the ectomycorrhizal sister species Rhizopogon vinicolor and Rhizopogon vesiculosus (Basidiomycota: Boletales) reveals a divergence of the mating type B locus.</title>
        <authorList>
            <person name="Mujic A.B."/>
            <person name="Kuo A."/>
            <person name="Tritt A."/>
            <person name="Lipzen A."/>
            <person name="Chen C."/>
            <person name="Johnson J."/>
            <person name="Sharma A."/>
            <person name="Barry K."/>
            <person name="Grigoriev I.V."/>
            <person name="Spatafora J.W."/>
        </authorList>
    </citation>
    <scope>NUCLEOTIDE SEQUENCE [LARGE SCALE GENOMIC DNA]</scope>
    <source>
        <strain evidence="1 2">AM-OR11-056</strain>
    </source>
</reference>
<evidence type="ECO:0000313" key="2">
    <source>
        <dbReference type="Proteomes" id="UP000183567"/>
    </source>
</evidence>
<accession>A0A1J8PV46</accession>
<organism evidence="1 2">
    <name type="scientific">Rhizopogon vesiculosus</name>
    <dbReference type="NCBI Taxonomy" id="180088"/>
    <lineage>
        <taxon>Eukaryota</taxon>
        <taxon>Fungi</taxon>
        <taxon>Dikarya</taxon>
        <taxon>Basidiomycota</taxon>
        <taxon>Agaricomycotina</taxon>
        <taxon>Agaricomycetes</taxon>
        <taxon>Agaricomycetidae</taxon>
        <taxon>Boletales</taxon>
        <taxon>Suillineae</taxon>
        <taxon>Rhizopogonaceae</taxon>
        <taxon>Rhizopogon</taxon>
    </lineage>
</organism>
<comment type="caution">
    <text evidence="1">The sequence shown here is derived from an EMBL/GenBank/DDBJ whole genome shotgun (WGS) entry which is preliminary data.</text>
</comment>